<proteinExistence type="predicted"/>
<dbReference type="EMBL" id="CP043450">
    <property type="protein sequence ID" value="QEM09730.1"/>
    <property type="molecule type" value="Genomic_DNA"/>
</dbReference>
<dbReference type="PANTHER" id="PTHR38436">
    <property type="entry name" value="POLYKETIDE CYCLASE SNOAL-LIKE DOMAIN"/>
    <property type="match status" value="1"/>
</dbReference>
<dbReference type="Gene3D" id="3.10.450.50">
    <property type="match status" value="2"/>
</dbReference>
<evidence type="ECO:0000259" key="2">
    <source>
        <dbReference type="Pfam" id="PF12680"/>
    </source>
</evidence>
<keyword evidence="1" id="KW-0732">Signal</keyword>
<accession>A0A5C1HX56</accession>
<dbReference type="Proteomes" id="UP000251402">
    <property type="component" value="Chromosome"/>
</dbReference>
<dbReference type="OrthoDB" id="9812089at2"/>
<feature type="chain" id="PRO_5022728271" description="SnoaL-like domain-containing protein" evidence="1">
    <location>
        <begin position="23"/>
        <end position="276"/>
    </location>
</feature>
<dbReference type="AlphaFoldDB" id="A0A5C1HX56"/>
<dbReference type="RefSeq" id="WP_112571867.1">
    <property type="nucleotide sequence ID" value="NZ_CP043450.1"/>
</dbReference>
<keyword evidence="4" id="KW-1185">Reference proteome</keyword>
<reference evidence="3" key="1">
    <citation type="submission" date="2019-08" db="EMBL/GenBank/DDBJ databases">
        <title>Comparative genome analysis confer to the adaptation heavy metal polluted environment.</title>
        <authorList>
            <person name="Li Y."/>
        </authorList>
    </citation>
    <scope>NUCLEOTIDE SEQUENCE [LARGE SCALE GENOMIC DNA]</scope>
    <source>
        <strain evidence="3">P1</strain>
    </source>
</reference>
<gene>
    <name evidence="3" type="ORF">DEO27_006745</name>
</gene>
<evidence type="ECO:0000256" key="1">
    <source>
        <dbReference type="SAM" id="SignalP"/>
    </source>
</evidence>
<dbReference type="InterPro" id="IPR032710">
    <property type="entry name" value="NTF2-like_dom_sf"/>
</dbReference>
<dbReference type="SUPFAM" id="SSF54427">
    <property type="entry name" value="NTF2-like"/>
    <property type="match status" value="2"/>
</dbReference>
<dbReference type="InterPro" id="IPR037401">
    <property type="entry name" value="SnoaL-like"/>
</dbReference>
<sequence>MKITPTLALGMCCILMCLAQSAKSYTYMDTITNKQKVLSFYKQIVGLRKTELIPEFIIENYKQHNPTVKQGREGVTEMINYLKKLPLPPEDAKSPIVRAIQDGDLVVTHLDVQFMGKRMAVIDLFKLKDGMLIEHWDAIQSLPDESGKVVTATNGTIDIDHNVSAESSKLAVEQFYKAVVDKQPADPFVDKAYLEHDASVITSGKGLAGYLANSEMSVKVHRIIAEGDFVVVQSQLNKQDKAFMFYEIFRVANNKIEEHWSVEQAIPDGVTAEDMF</sequence>
<name>A0A5C1HX56_9SPHI</name>
<dbReference type="InterPro" id="IPR009959">
    <property type="entry name" value="Cyclase_SnoaL-like"/>
</dbReference>
<organism evidence="3 4">
    <name type="scientific">Mucilaginibacter rubeus</name>
    <dbReference type="NCBI Taxonomy" id="2027860"/>
    <lineage>
        <taxon>Bacteria</taxon>
        <taxon>Pseudomonadati</taxon>
        <taxon>Bacteroidota</taxon>
        <taxon>Sphingobacteriia</taxon>
        <taxon>Sphingobacteriales</taxon>
        <taxon>Sphingobacteriaceae</taxon>
        <taxon>Mucilaginibacter</taxon>
    </lineage>
</organism>
<feature type="signal peptide" evidence="1">
    <location>
        <begin position="1"/>
        <end position="22"/>
    </location>
</feature>
<dbReference type="PANTHER" id="PTHR38436:SF1">
    <property type="entry name" value="ESTER CYCLASE"/>
    <property type="match status" value="1"/>
</dbReference>
<dbReference type="GO" id="GO:0030638">
    <property type="term" value="P:polyketide metabolic process"/>
    <property type="evidence" value="ECO:0007669"/>
    <property type="project" value="InterPro"/>
</dbReference>
<evidence type="ECO:0000313" key="4">
    <source>
        <dbReference type="Proteomes" id="UP000251402"/>
    </source>
</evidence>
<protein>
    <recommendedName>
        <fullName evidence="2">SnoaL-like domain-containing protein</fullName>
    </recommendedName>
</protein>
<evidence type="ECO:0000313" key="3">
    <source>
        <dbReference type="EMBL" id="QEM09730.1"/>
    </source>
</evidence>
<dbReference type="KEGG" id="mrub:DEO27_006745"/>
<feature type="domain" description="SnoaL-like" evidence="2">
    <location>
        <begin position="49"/>
        <end position="135"/>
    </location>
</feature>
<dbReference type="Pfam" id="PF12680">
    <property type="entry name" value="SnoaL_2"/>
    <property type="match status" value="1"/>
</dbReference>